<gene>
    <name evidence="1" type="ORF">HNR70_002493</name>
</gene>
<dbReference type="EMBL" id="JACHLZ010000001">
    <property type="protein sequence ID" value="MBB5832680.1"/>
    <property type="molecule type" value="Genomic_DNA"/>
</dbReference>
<keyword evidence="2" id="KW-1185">Reference proteome</keyword>
<dbReference type="AlphaFoldDB" id="A0A841AHB9"/>
<dbReference type="Proteomes" id="UP000588158">
    <property type="component" value="Unassembled WGS sequence"/>
</dbReference>
<comment type="caution">
    <text evidence="1">The sequence shown here is derived from an EMBL/GenBank/DDBJ whole genome shotgun (WGS) entry which is preliminary data.</text>
</comment>
<reference evidence="1 2" key="1">
    <citation type="submission" date="2020-08" db="EMBL/GenBank/DDBJ databases">
        <title>Sequencing the genomes of 1000 actinobacteria strains.</title>
        <authorList>
            <person name="Klenk H.-P."/>
        </authorList>
    </citation>
    <scope>NUCLEOTIDE SEQUENCE [LARGE SCALE GENOMIC DNA]</scope>
    <source>
        <strain evidence="1 2">DSM 28796</strain>
    </source>
</reference>
<sequence>MSRGDRKVGGYEPWSSSPKAVAEIRDVLVEFAATGALRLVLQQLTLHEDGREAGIHEEIDAIVDVGGNLVSMSMRDAVRADVGASTRLDAAISRLRAEVAADRGEKIDSLSVVLDADSRRVVLLGFDVDVSPQDVEGGASPDALHDGEHHIRHHAPTLEDLRDRMAGPEPGVLERALKAVRERWRRARG</sequence>
<dbReference type="RefSeq" id="WP_184325963.1">
    <property type="nucleotide sequence ID" value="NZ_JACHLZ010000001.1"/>
</dbReference>
<accession>A0A841AHB9</accession>
<name>A0A841AHB9_9MICO</name>
<protein>
    <submittedName>
        <fullName evidence="1">Uncharacterized protein</fullName>
    </submittedName>
</protein>
<evidence type="ECO:0000313" key="1">
    <source>
        <dbReference type="EMBL" id="MBB5832680.1"/>
    </source>
</evidence>
<evidence type="ECO:0000313" key="2">
    <source>
        <dbReference type="Proteomes" id="UP000588158"/>
    </source>
</evidence>
<organism evidence="1 2">
    <name type="scientific">Brachybacterium aquaticum</name>
    <dbReference type="NCBI Taxonomy" id="1432564"/>
    <lineage>
        <taxon>Bacteria</taxon>
        <taxon>Bacillati</taxon>
        <taxon>Actinomycetota</taxon>
        <taxon>Actinomycetes</taxon>
        <taxon>Micrococcales</taxon>
        <taxon>Dermabacteraceae</taxon>
        <taxon>Brachybacterium</taxon>
    </lineage>
</organism>
<proteinExistence type="predicted"/>